<dbReference type="GO" id="GO:0005829">
    <property type="term" value="C:cytosol"/>
    <property type="evidence" value="ECO:0007669"/>
    <property type="project" value="TreeGrafter"/>
</dbReference>
<dbReference type="InterPro" id="IPR020449">
    <property type="entry name" value="Tscrpt_reg_AraC-type_HTH"/>
</dbReference>
<protein>
    <submittedName>
        <fullName evidence="5">AraC family transcriptional regulator</fullName>
    </submittedName>
</protein>
<keyword evidence="1" id="KW-0805">Transcription regulation</keyword>
<name>A0A956SH23_UNCEI</name>
<dbReference type="InterPro" id="IPR009057">
    <property type="entry name" value="Homeodomain-like_sf"/>
</dbReference>
<keyword evidence="3" id="KW-0804">Transcription</keyword>
<dbReference type="SMART" id="SM00342">
    <property type="entry name" value="HTH_ARAC"/>
    <property type="match status" value="1"/>
</dbReference>
<evidence type="ECO:0000313" key="6">
    <source>
        <dbReference type="Proteomes" id="UP000739538"/>
    </source>
</evidence>
<dbReference type="PANTHER" id="PTHR47894:SF4">
    <property type="entry name" value="HTH-TYPE TRANSCRIPTIONAL REGULATOR GADX"/>
    <property type="match status" value="1"/>
</dbReference>
<evidence type="ECO:0000313" key="5">
    <source>
        <dbReference type="EMBL" id="MCA9759214.1"/>
    </source>
</evidence>
<dbReference type="InterPro" id="IPR032687">
    <property type="entry name" value="AraC-type_N"/>
</dbReference>
<dbReference type="PANTHER" id="PTHR47894">
    <property type="entry name" value="HTH-TYPE TRANSCRIPTIONAL REGULATOR GADX"/>
    <property type="match status" value="1"/>
</dbReference>
<dbReference type="Gene3D" id="1.10.10.60">
    <property type="entry name" value="Homeodomain-like"/>
    <property type="match status" value="1"/>
</dbReference>
<evidence type="ECO:0000259" key="4">
    <source>
        <dbReference type="PROSITE" id="PS01124"/>
    </source>
</evidence>
<dbReference type="EMBL" id="JAGQHS010000287">
    <property type="protein sequence ID" value="MCA9759214.1"/>
    <property type="molecule type" value="Genomic_DNA"/>
</dbReference>
<evidence type="ECO:0000256" key="2">
    <source>
        <dbReference type="ARBA" id="ARBA00023125"/>
    </source>
</evidence>
<gene>
    <name evidence="5" type="ORF">KDA27_25695</name>
</gene>
<dbReference type="AlphaFoldDB" id="A0A956SH23"/>
<sequence length="337" mass="37340">MGFVTSIFPRRMVQAAGNAVDGGALLRSIGLDPDDPLDVTQMVSDDAYYGLLEQIAEQMPNGHELPLRVGALMRPDDYGALGLAWKSAPTIRHSLERVERYCRLWTDNLTYELRDEPGGALFLLHRFGERRLGMRLSNEATLASATSLVRQTSSSTFRPREVHIQHAAPEIISAHERYFGCPVHFGSDKDGLSISDEALEQPNHLGDDGVSQFLLGHLDAEIEAIGSVEPLQHLLQRVVSQALSEGVPLMSDIARRLAMSERTLHRRLSEQGLSYKTEVDAARQHLAKSLLGQPRYTLSEVAFLTGFSEQSAFSRAFKRWTGETPASYRQASVADGR</sequence>
<dbReference type="PROSITE" id="PS01124">
    <property type="entry name" value="HTH_ARAC_FAMILY_2"/>
    <property type="match status" value="1"/>
</dbReference>
<dbReference type="Proteomes" id="UP000739538">
    <property type="component" value="Unassembled WGS sequence"/>
</dbReference>
<keyword evidence="2" id="KW-0238">DNA-binding</keyword>
<dbReference type="Pfam" id="PF12833">
    <property type="entry name" value="HTH_18"/>
    <property type="match status" value="1"/>
</dbReference>
<comment type="caution">
    <text evidence="5">The sequence shown here is derived from an EMBL/GenBank/DDBJ whole genome shotgun (WGS) entry which is preliminary data.</text>
</comment>
<dbReference type="InterPro" id="IPR018060">
    <property type="entry name" value="HTH_AraC"/>
</dbReference>
<evidence type="ECO:0000256" key="1">
    <source>
        <dbReference type="ARBA" id="ARBA00023015"/>
    </source>
</evidence>
<feature type="domain" description="HTH araC/xylS-type" evidence="4">
    <location>
        <begin position="233"/>
        <end position="331"/>
    </location>
</feature>
<proteinExistence type="predicted"/>
<dbReference type="Pfam" id="PF12625">
    <property type="entry name" value="Arabinose_bd"/>
    <property type="match status" value="1"/>
</dbReference>
<dbReference type="GO" id="GO:0003700">
    <property type="term" value="F:DNA-binding transcription factor activity"/>
    <property type="evidence" value="ECO:0007669"/>
    <property type="project" value="InterPro"/>
</dbReference>
<reference evidence="5" key="1">
    <citation type="submission" date="2020-04" db="EMBL/GenBank/DDBJ databases">
        <authorList>
            <person name="Zhang T."/>
        </authorList>
    </citation>
    <scope>NUCLEOTIDE SEQUENCE</scope>
    <source>
        <strain evidence="5">HKST-UBA02</strain>
    </source>
</reference>
<dbReference type="PRINTS" id="PR00032">
    <property type="entry name" value="HTHARAC"/>
</dbReference>
<dbReference type="SUPFAM" id="SSF46689">
    <property type="entry name" value="Homeodomain-like"/>
    <property type="match status" value="1"/>
</dbReference>
<evidence type="ECO:0000256" key="3">
    <source>
        <dbReference type="ARBA" id="ARBA00023163"/>
    </source>
</evidence>
<organism evidence="5 6">
    <name type="scientific">Eiseniibacteriota bacterium</name>
    <dbReference type="NCBI Taxonomy" id="2212470"/>
    <lineage>
        <taxon>Bacteria</taxon>
        <taxon>Candidatus Eiseniibacteriota</taxon>
    </lineage>
</organism>
<reference evidence="5" key="2">
    <citation type="journal article" date="2021" name="Microbiome">
        <title>Successional dynamics and alternative stable states in a saline activated sludge microbial community over 9 years.</title>
        <authorList>
            <person name="Wang Y."/>
            <person name="Ye J."/>
            <person name="Ju F."/>
            <person name="Liu L."/>
            <person name="Boyd J.A."/>
            <person name="Deng Y."/>
            <person name="Parks D.H."/>
            <person name="Jiang X."/>
            <person name="Yin X."/>
            <person name="Woodcroft B.J."/>
            <person name="Tyson G.W."/>
            <person name="Hugenholtz P."/>
            <person name="Polz M.F."/>
            <person name="Zhang T."/>
        </authorList>
    </citation>
    <scope>NUCLEOTIDE SEQUENCE</scope>
    <source>
        <strain evidence="5">HKST-UBA02</strain>
    </source>
</reference>
<accession>A0A956SH23</accession>
<dbReference type="GO" id="GO:0000976">
    <property type="term" value="F:transcription cis-regulatory region binding"/>
    <property type="evidence" value="ECO:0007669"/>
    <property type="project" value="TreeGrafter"/>
</dbReference>